<proteinExistence type="predicted"/>
<accession>A0A5D3YKR4</accession>
<dbReference type="InterPro" id="IPR032710">
    <property type="entry name" value="NTF2-like_dom_sf"/>
</dbReference>
<evidence type="ECO:0000313" key="2">
    <source>
        <dbReference type="EMBL" id="TYP94085.1"/>
    </source>
</evidence>
<feature type="domain" description="SnoaL-like" evidence="1">
    <location>
        <begin position="29"/>
        <end position="144"/>
    </location>
</feature>
<organism evidence="2 3">
    <name type="scientific">Fodinibius salinus</name>
    <dbReference type="NCBI Taxonomy" id="860790"/>
    <lineage>
        <taxon>Bacteria</taxon>
        <taxon>Pseudomonadati</taxon>
        <taxon>Balneolota</taxon>
        <taxon>Balneolia</taxon>
        <taxon>Balneolales</taxon>
        <taxon>Balneolaceae</taxon>
        <taxon>Fodinibius</taxon>
    </lineage>
</organism>
<dbReference type="Proteomes" id="UP000324595">
    <property type="component" value="Unassembled WGS sequence"/>
</dbReference>
<dbReference type="OrthoDB" id="271716at2"/>
<dbReference type="AlphaFoldDB" id="A0A5D3YKR4"/>
<gene>
    <name evidence="2" type="ORF">LX73_1809</name>
</gene>
<dbReference type="InterPro" id="IPR037401">
    <property type="entry name" value="SnoaL-like"/>
</dbReference>
<dbReference type="Pfam" id="PF13474">
    <property type="entry name" value="SnoaL_3"/>
    <property type="match status" value="1"/>
</dbReference>
<evidence type="ECO:0000259" key="1">
    <source>
        <dbReference type="Pfam" id="PF13474"/>
    </source>
</evidence>
<evidence type="ECO:0000313" key="3">
    <source>
        <dbReference type="Proteomes" id="UP000324595"/>
    </source>
</evidence>
<dbReference type="SUPFAM" id="SSF54427">
    <property type="entry name" value="NTF2-like"/>
    <property type="match status" value="1"/>
</dbReference>
<comment type="caution">
    <text evidence="2">The sequence shown here is derived from an EMBL/GenBank/DDBJ whole genome shotgun (WGS) entry which is preliminary data.</text>
</comment>
<sequence>MKKYLILFVVLCAVSCTGSLDRVPSTDKVNQVLDDWHNAAEDADFGRYFNHFASDSAIFMGTDATERWTVAEFRPWAKPYFDRGKAWNFTPVERHVSFSDNGRTAWFDESLDTPNLGPARGSGVLIYQKGEWKIAHYNLSIPIPNTIADTVVAQVEKALQEQSSNNSN</sequence>
<name>A0A5D3YKR4_9BACT</name>
<dbReference type="EMBL" id="VNHY01000002">
    <property type="protein sequence ID" value="TYP94085.1"/>
    <property type="molecule type" value="Genomic_DNA"/>
</dbReference>
<keyword evidence="3" id="KW-1185">Reference proteome</keyword>
<dbReference type="Gene3D" id="3.10.450.50">
    <property type="match status" value="1"/>
</dbReference>
<protein>
    <submittedName>
        <fullName evidence="2">SnoaL-like domain-containing protein</fullName>
    </submittedName>
</protein>
<reference evidence="2 3" key="1">
    <citation type="submission" date="2019-07" db="EMBL/GenBank/DDBJ databases">
        <title>Genomic Encyclopedia of Archaeal and Bacterial Type Strains, Phase II (KMG-II): from individual species to whole genera.</title>
        <authorList>
            <person name="Goeker M."/>
        </authorList>
    </citation>
    <scope>NUCLEOTIDE SEQUENCE [LARGE SCALE GENOMIC DNA]</scope>
    <source>
        <strain evidence="2 3">DSM 21935</strain>
    </source>
</reference>